<accession>A0A177MNR3</accession>
<dbReference type="PIRSF" id="PIRSF032025">
    <property type="entry name" value="UCP032025"/>
    <property type="match status" value="1"/>
</dbReference>
<dbReference type="EMBL" id="LUUH01000029">
    <property type="protein sequence ID" value="OAI07232.1"/>
    <property type="molecule type" value="Genomic_DNA"/>
</dbReference>
<dbReference type="Proteomes" id="UP000077763">
    <property type="component" value="Unassembled WGS sequence"/>
</dbReference>
<evidence type="ECO:0000313" key="2">
    <source>
        <dbReference type="EMBL" id="OAI08327.1"/>
    </source>
</evidence>
<dbReference type="RefSeq" id="WP_064007103.1">
    <property type="nucleotide sequence ID" value="NZ_LUUG01000045.1"/>
</dbReference>
<dbReference type="OrthoDB" id="9798292at2"/>
<reference evidence="3 4" key="1">
    <citation type="submission" date="2016-03" db="EMBL/GenBank/DDBJ databases">
        <authorList>
            <person name="Ploux O."/>
        </authorList>
    </citation>
    <scope>NUCLEOTIDE SEQUENCE [LARGE SCALE GENOMIC DNA]</scope>
    <source>
        <strain evidence="2 4">R-45363</strain>
        <strain evidence="1 3">R-45371</strain>
    </source>
</reference>
<name>A0A177MNR3_METMH</name>
<dbReference type="EMBL" id="LUUG01000045">
    <property type="protein sequence ID" value="OAI08327.1"/>
    <property type="molecule type" value="Genomic_DNA"/>
</dbReference>
<evidence type="ECO:0000313" key="1">
    <source>
        <dbReference type="EMBL" id="OAI07232.1"/>
    </source>
</evidence>
<gene>
    <name evidence="2" type="ORF">A1332_07510</name>
    <name evidence="1" type="ORF">A1353_07710</name>
</gene>
<proteinExistence type="predicted"/>
<comment type="caution">
    <text evidence="1">The sequence shown here is derived from an EMBL/GenBank/DDBJ whole genome shotgun (WGS) entry which is preliminary data.</text>
</comment>
<sequence>MSKHIHLVKVAVGTNSFNDLKEWQVQLACKKAAKGENGTLIHITRHTPKRAGELLDNGSIYWVIKGHIRARNRILELRPMMYDGIKHCGIVYDPQLIRVAPDPRRPFQGWRYLEAKDAPSDIDNNVYDIFETMLIEFTGSDLK</sequence>
<dbReference type="Proteomes" id="UP000078090">
    <property type="component" value="Unassembled WGS sequence"/>
</dbReference>
<organism evidence="1 3">
    <name type="scientific">Methylomonas methanica</name>
    <dbReference type="NCBI Taxonomy" id="421"/>
    <lineage>
        <taxon>Bacteria</taxon>
        <taxon>Pseudomonadati</taxon>
        <taxon>Pseudomonadota</taxon>
        <taxon>Gammaproteobacteria</taxon>
        <taxon>Methylococcales</taxon>
        <taxon>Methylococcaceae</taxon>
        <taxon>Methylomonas</taxon>
    </lineage>
</organism>
<evidence type="ECO:0000313" key="4">
    <source>
        <dbReference type="Proteomes" id="UP000078090"/>
    </source>
</evidence>
<dbReference type="Pfam" id="PF07370">
    <property type="entry name" value="DUF1489"/>
    <property type="match status" value="1"/>
</dbReference>
<evidence type="ECO:0000313" key="3">
    <source>
        <dbReference type="Proteomes" id="UP000077763"/>
    </source>
</evidence>
<protein>
    <submittedName>
        <fullName evidence="1">Lysophospholipase</fullName>
    </submittedName>
</protein>
<dbReference type="InterPro" id="IPR008320">
    <property type="entry name" value="UCP032025"/>
</dbReference>
<dbReference type="AlphaFoldDB" id="A0A177MNR3"/>